<dbReference type="Gene3D" id="3.50.30.50">
    <property type="entry name" value="Putative cyclase"/>
    <property type="match status" value="1"/>
</dbReference>
<dbReference type="Pfam" id="PF04199">
    <property type="entry name" value="Cyclase"/>
    <property type="match status" value="1"/>
</dbReference>
<dbReference type="PANTHER" id="PTHR31118">
    <property type="entry name" value="CYCLASE-LIKE PROTEIN 2"/>
    <property type="match status" value="1"/>
</dbReference>
<dbReference type="GO" id="GO:0016787">
    <property type="term" value="F:hydrolase activity"/>
    <property type="evidence" value="ECO:0007669"/>
    <property type="project" value="UniProtKB-KW"/>
</dbReference>
<organism evidence="1 2">
    <name type="scientific">Georgenia alba</name>
    <dbReference type="NCBI Taxonomy" id="2233858"/>
    <lineage>
        <taxon>Bacteria</taxon>
        <taxon>Bacillati</taxon>
        <taxon>Actinomycetota</taxon>
        <taxon>Actinomycetes</taxon>
        <taxon>Micrococcales</taxon>
        <taxon>Bogoriellaceae</taxon>
        <taxon>Georgenia</taxon>
    </lineage>
</organism>
<reference evidence="2" key="1">
    <citation type="journal article" date="2019" name="Int. J. Syst. Evol. Microbiol.">
        <title>The Global Catalogue of Microorganisms (GCM) 10K type strain sequencing project: providing services to taxonomists for standard genome sequencing and annotation.</title>
        <authorList>
            <consortium name="The Broad Institute Genomics Platform"/>
            <consortium name="The Broad Institute Genome Sequencing Center for Infectious Disease"/>
            <person name="Wu L."/>
            <person name="Ma J."/>
        </authorList>
    </citation>
    <scope>NUCLEOTIDE SEQUENCE [LARGE SCALE GENOMIC DNA]</scope>
    <source>
        <strain evidence="2">JCM 1490</strain>
    </source>
</reference>
<name>A0ABW2Q8M9_9MICO</name>
<gene>
    <name evidence="1" type="ORF">ACFQQL_11815</name>
</gene>
<dbReference type="EMBL" id="JBHTCQ010000002">
    <property type="protein sequence ID" value="MFC7405799.1"/>
    <property type="molecule type" value="Genomic_DNA"/>
</dbReference>
<dbReference type="RefSeq" id="WP_382394561.1">
    <property type="nucleotide sequence ID" value="NZ_JBHTCQ010000002.1"/>
</dbReference>
<dbReference type="Proteomes" id="UP001596455">
    <property type="component" value="Unassembled WGS sequence"/>
</dbReference>
<keyword evidence="1" id="KW-0378">Hydrolase</keyword>
<dbReference type="InterPro" id="IPR007325">
    <property type="entry name" value="KFase/CYL"/>
</dbReference>
<accession>A0ABW2Q8M9</accession>
<sequence length="231" mass="24069">MRLVELSHVIENGTVTYPGLPAPRIGEHLSFADSRSHYAPGTEFAIGRIEMIANTGTYLDTPAHRYRDGHDLAALPLERCADLPAVVVDAAGAVTAEDLAGRQLTGAAVLVRTGWDVHWGTGRYGEADHPHLTADAAEALVAAGATLVGIDSVNIDATSTGERPVHSALLRAGIPVVEHLTGLDQLPVTGARFTAVPPLISGMATFPVRAFAVVPVREPRGPGSIEGDGGV</sequence>
<dbReference type="EC" id="3.5.-.-" evidence="1"/>
<evidence type="ECO:0000313" key="2">
    <source>
        <dbReference type="Proteomes" id="UP001596455"/>
    </source>
</evidence>
<dbReference type="SUPFAM" id="SSF102198">
    <property type="entry name" value="Putative cyclase"/>
    <property type="match status" value="1"/>
</dbReference>
<proteinExistence type="predicted"/>
<dbReference type="InterPro" id="IPR037175">
    <property type="entry name" value="KFase_sf"/>
</dbReference>
<dbReference type="PANTHER" id="PTHR31118:SF32">
    <property type="entry name" value="KYNURENINE FORMAMIDASE"/>
    <property type="match status" value="1"/>
</dbReference>
<evidence type="ECO:0000313" key="1">
    <source>
        <dbReference type="EMBL" id="MFC7405799.1"/>
    </source>
</evidence>
<keyword evidence="2" id="KW-1185">Reference proteome</keyword>
<comment type="caution">
    <text evidence="1">The sequence shown here is derived from an EMBL/GenBank/DDBJ whole genome shotgun (WGS) entry which is preliminary data.</text>
</comment>
<protein>
    <submittedName>
        <fullName evidence="1">Cyclase family protein</fullName>
        <ecNumber evidence="1">3.5.-.-</ecNumber>
    </submittedName>
</protein>